<dbReference type="InterPro" id="IPR003165">
    <property type="entry name" value="Piwi"/>
</dbReference>
<dbReference type="InterPro" id="IPR001471">
    <property type="entry name" value="AP2/ERF_dom"/>
</dbReference>
<accession>A0A5J5ARL7</accession>
<dbReference type="PROSITE" id="PS50822">
    <property type="entry name" value="PIWI"/>
    <property type="match status" value="1"/>
</dbReference>
<evidence type="ECO:0000256" key="7">
    <source>
        <dbReference type="ARBA" id="ARBA00023125"/>
    </source>
</evidence>
<dbReference type="InterPro" id="IPR036085">
    <property type="entry name" value="PAZ_dom_sf"/>
</dbReference>
<keyword evidence="7" id="KW-0238">DNA-binding</keyword>
<evidence type="ECO:0008006" key="19">
    <source>
        <dbReference type="Google" id="ProtNLM"/>
    </source>
</evidence>
<dbReference type="PANTHER" id="PTHR22891">
    <property type="entry name" value="EUKARYOTIC TRANSLATION INITIATION FACTOR 2C"/>
    <property type="match status" value="1"/>
</dbReference>
<evidence type="ECO:0000259" key="14">
    <source>
        <dbReference type="PROSITE" id="PS50821"/>
    </source>
</evidence>
<evidence type="ECO:0000256" key="11">
    <source>
        <dbReference type="ARBA" id="ARBA00023274"/>
    </source>
</evidence>
<evidence type="ECO:0000313" key="18">
    <source>
        <dbReference type="Proteomes" id="UP000325577"/>
    </source>
</evidence>
<evidence type="ECO:0000256" key="3">
    <source>
        <dbReference type="ARBA" id="ARBA00022491"/>
    </source>
</evidence>
<dbReference type="InterPro" id="IPR032474">
    <property type="entry name" value="Argonaute_N"/>
</dbReference>
<dbReference type="GO" id="GO:0031047">
    <property type="term" value="P:regulatory ncRNA-mediated gene silencing"/>
    <property type="evidence" value="ECO:0007669"/>
    <property type="project" value="UniProtKB-KW"/>
</dbReference>
<evidence type="ECO:0000256" key="5">
    <source>
        <dbReference type="ARBA" id="ARBA00022884"/>
    </source>
</evidence>
<dbReference type="SUPFAM" id="SSF53098">
    <property type="entry name" value="Ribonuclease H-like"/>
    <property type="match status" value="1"/>
</dbReference>
<evidence type="ECO:0000256" key="9">
    <source>
        <dbReference type="ARBA" id="ARBA00023163"/>
    </source>
</evidence>
<dbReference type="InterPro" id="IPR003100">
    <property type="entry name" value="PAZ_dom"/>
</dbReference>
<organism evidence="17 18">
    <name type="scientific">Nyssa sinensis</name>
    <dbReference type="NCBI Taxonomy" id="561372"/>
    <lineage>
        <taxon>Eukaryota</taxon>
        <taxon>Viridiplantae</taxon>
        <taxon>Streptophyta</taxon>
        <taxon>Embryophyta</taxon>
        <taxon>Tracheophyta</taxon>
        <taxon>Spermatophyta</taxon>
        <taxon>Magnoliopsida</taxon>
        <taxon>eudicotyledons</taxon>
        <taxon>Gunneridae</taxon>
        <taxon>Pentapetalae</taxon>
        <taxon>asterids</taxon>
        <taxon>Cornales</taxon>
        <taxon>Nyssaceae</taxon>
        <taxon>Nyssa</taxon>
    </lineage>
</organism>
<dbReference type="GO" id="GO:0051607">
    <property type="term" value="P:defense response to virus"/>
    <property type="evidence" value="ECO:0007669"/>
    <property type="project" value="UniProtKB-ARBA"/>
</dbReference>
<dbReference type="Gene3D" id="3.30.730.10">
    <property type="entry name" value="AP2/ERF domain"/>
    <property type="match status" value="1"/>
</dbReference>
<evidence type="ECO:0000259" key="15">
    <source>
        <dbReference type="PROSITE" id="PS50822"/>
    </source>
</evidence>
<keyword evidence="3" id="KW-0678">Repressor</keyword>
<dbReference type="InterPro" id="IPR012337">
    <property type="entry name" value="RNaseH-like_sf"/>
</dbReference>
<keyword evidence="8" id="KW-0943">RNA-mediated gene silencing</keyword>
<name>A0A5J5ARL7_9ASTE</name>
<dbReference type="SMART" id="SM00949">
    <property type="entry name" value="PAZ"/>
    <property type="match status" value="1"/>
</dbReference>
<dbReference type="InterPro" id="IPR036397">
    <property type="entry name" value="RNaseH_sf"/>
</dbReference>
<evidence type="ECO:0000256" key="10">
    <source>
        <dbReference type="ARBA" id="ARBA00023242"/>
    </source>
</evidence>
<feature type="domain" description="Piwi" evidence="15">
    <location>
        <begin position="967"/>
        <end position="1210"/>
    </location>
</feature>
<evidence type="ECO:0000256" key="8">
    <source>
        <dbReference type="ARBA" id="ARBA00023158"/>
    </source>
</evidence>
<comment type="similarity">
    <text evidence="2">Belongs to the argonaute family. Ago subfamily.</text>
</comment>
<reference evidence="17 18" key="1">
    <citation type="submission" date="2019-09" db="EMBL/GenBank/DDBJ databases">
        <title>A chromosome-level genome assembly of the Chinese tupelo Nyssa sinensis.</title>
        <authorList>
            <person name="Yang X."/>
            <person name="Kang M."/>
            <person name="Yang Y."/>
            <person name="Xiong H."/>
            <person name="Wang M."/>
            <person name="Zhang Z."/>
            <person name="Wang Z."/>
            <person name="Wu H."/>
            <person name="Ma T."/>
            <person name="Liu J."/>
            <person name="Xi Z."/>
        </authorList>
    </citation>
    <scope>NUCLEOTIDE SEQUENCE [LARGE SCALE GENOMIC DNA]</scope>
    <source>
        <strain evidence="17">J267</strain>
        <tissue evidence="17">Leaf</tissue>
    </source>
</reference>
<feature type="compositionally biased region" description="Polar residues" evidence="13">
    <location>
        <begin position="396"/>
        <end position="418"/>
    </location>
</feature>
<keyword evidence="5" id="KW-0694">RNA-binding</keyword>
<keyword evidence="9" id="KW-0804">Transcription</keyword>
<dbReference type="Pfam" id="PF02171">
    <property type="entry name" value="Piwi"/>
    <property type="match status" value="1"/>
</dbReference>
<dbReference type="Pfam" id="PF00847">
    <property type="entry name" value="AP2"/>
    <property type="match status" value="1"/>
</dbReference>
<feature type="domain" description="AP2/ERF" evidence="16">
    <location>
        <begin position="48"/>
        <end position="105"/>
    </location>
</feature>
<evidence type="ECO:0000313" key="17">
    <source>
        <dbReference type="EMBL" id="KAA8532929.1"/>
    </source>
</evidence>
<evidence type="ECO:0000259" key="16">
    <source>
        <dbReference type="PROSITE" id="PS51032"/>
    </source>
</evidence>
<dbReference type="GO" id="GO:0006417">
    <property type="term" value="P:regulation of translation"/>
    <property type="evidence" value="ECO:0007669"/>
    <property type="project" value="UniProtKB-KW"/>
</dbReference>
<keyword evidence="10" id="KW-0539">Nucleus</keyword>
<dbReference type="OrthoDB" id="10252740at2759"/>
<protein>
    <recommendedName>
        <fullName evidence="19">AP2/ERF domain-containing protein</fullName>
    </recommendedName>
</protein>
<dbReference type="PROSITE" id="PS50821">
    <property type="entry name" value="PAZ"/>
    <property type="match status" value="1"/>
</dbReference>
<keyword evidence="4" id="KW-0810">Translation regulation</keyword>
<dbReference type="AlphaFoldDB" id="A0A5J5ARL7"/>
<dbReference type="CDD" id="cd02846">
    <property type="entry name" value="PAZ_argonaute_like"/>
    <property type="match status" value="1"/>
</dbReference>
<dbReference type="Pfam" id="PF08699">
    <property type="entry name" value="ArgoL1"/>
    <property type="match status" value="1"/>
</dbReference>
<dbReference type="EMBL" id="CM018042">
    <property type="protein sequence ID" value="KAA8532929.1"/>
    <property type="molecule type" value="Genomic_DNA"/>
</dbReference>
<feature type="domain" description="PAZ" evidence="14">
    <location>
        <begin position="680"/>
        <end position="788"/>
    </location>
</feature>
<dbReference type="SMART" id="SM01163">
    <property type="entry name" value="DUF1785"/>
    <property type="match status" value="1"/>
</dbReference>
<keyword evidence="18" id="KW-1185">Reference proteome</keyword>
<evidence type="ECO:0000256" key="12">
    <source>
        <dbReference type="ARBA" id="ARBA00024343"/>
    </source>
</evidence>
<dbReference type="PRINTS" id="PR00367">
    <property type="entry name" value="ETHRSPELEMNT"/>
</dbReference>
<evidence type="ECO:0000256" key="13">
    <source>
        <dbReference type="SAM" id="MobiDB-lite"/>
    </source>
</evidence>
<comment type="similarity">
    <text evidence="12">Belongs to the AP2/ERF transcription factor family. ERF subfamily.</text>
</comment>
<dbReference type="Gene3D" id="3.30.420.10">
    <property type="entry name" value="Ribonuclease H-like superfamily/Ribonuclease H"/>
    <property type="match status" value="1"/>
</dbReference>
<dbReference type="GO" id="GO:1990904">
    <property type="term" value="C:ribonucleoprotein complex"/>
    <property type="evidence" value="ECO:0007669"/>
    <property type="project" value="UniProtKB-KW"/>
</dbReference>
<dbReference type="SUPFAM" id="SSF101690">
    <property type="entry name" value="PAZ domain"/>
    <property type="match status" value="1"/>
</dbReference>
<dbReference type="Gene3D" id="2.170.260.10">
    <property type="entry name" value="paz domain"/>
    <property type="match status" value="1"/>
</dbReference>
<dbReference type="SUPFAM" id="SSF54171">
    <property type="entry name" value="DNA-binding domain"/>
    <property type="match status" value="1"/>
</dbReference>
<keyword evidence="11" id="KW-0687">Ribonucleoprotein</keyword>
<keyword evidence="6" id="KW-0805">Transcription regulation</keyword>
<feature type="region of interest" description="Disordered" evidence="13">
    <location>
        <begin position="1"/>
        <end position="26"/>
    </location>
</feature>
<dbReference type="PROSITE" id="PS51032">
    <property type="entry name" value="AP2_ERF"/>
    <property type="match status" value="1"/>
</dbReference>
<dbReference type="GO" id="GO:0003700">
    <property type="term" value="F:DNA-binding transcription factor activity"/>
    <property type="evidence" value="ECO:0007669"/>
    <property type="project" value="InterPro"/>
</dbReference>
<evidence type="ECO:0000256" key="6">
    <source>
        <dbReference type="ARBA" id="ARBA00023015"/>
    </source>
</evidence>
<dbReference type="Proteomes" id="UP000325577">
    <property type="component" value="Linkage Group LG19"/>
</dbReference>
<dbReference type="Pfam" id="PF02170">
    <property type="entry name" value="PAZ"/>
    <property type="match status" value="1"/>
</dbReference>
<dbReference type="GO" id="GO:0003723">
    <property type="term" value="F:RNA binding"/>
    <property type="evidence" value="ECO:0007669"/>
    <property type="project" value="UniProtKB-KW"/>
</dbReference>
<feature type="region of interest" description="Disordered" evidence="13">
    <location>
        <begin position="387"/>
        <end position="426"/>
    </location>
</feature>
<sequence>MVRKRKASDQGEEDKENSNGNVGWDQNQMMMNEGAAAALGGARRACKRYIGVRQRPSGRWVAEIKDTIQKIRVWLGTFDTAEEAARAYDEAACLLRGANTRTNFWPCSPSPNLSPALPSKITNLLLHRLKARNNACASMAAAASLHCHKQSQETTELHDTQFDSFCDMHNASIMENGDNTASIESSFTTKHGSGMREFELDDNWTNVDQVLNCESHHIGGGEQKIEGEEESELGIMDFQFVDDGGSSCFYSPSPFEIAEEMAEPMELQNYGDDDPSMLTDAMKWMKYERKFSASLYAFNGVSECLRLKLESGNVKGKGKCEQLSNFSNNSCSKSQEEKEKEVNEVVFQVAVQEQNQYQTYPALLPLPPIIPLQLTVTPPLLQNQSFKPKTHLQKPSWKQNNPPPATSSDIQVPNSTVSPAPEGFGCQTGLPFRGKDGRIIMGANPESLLVTRRPDSGGIEGPVISLLANHFLVQFDPSLRIFHYDVEISPNPSKEVARMMKQKLVEDNSIALSGALPAYDGRKNLYSPVEFQNDRLEFFISLPIPSSKVLLPSRETMDSQEKHRQLKLFRINIKLVSKFDGRELNSYLSKEGDDWIPLPQDYLHALDVVLRESPTEKCISVGRSFYSSSMGGTKDIGGGALGLRGFFQSLRPTQQGLALNVDFSVTAFHESVGVIPYLQKRLEFLRDLSQRKTRNLTGTEKMEVEKALKNIRVFVCHRETVQRYRVHSLTEEATENLWFRDRDGKNLRLVNYFKDHYNYDIQFMNLPCLQISRSKPCYLPMELCMICEGQKFLGKLSDDQTARILKMGCQRPRERKAIIDGIMTGPVGPTSGIQGREFKLHVSREMTRLSGRILQPPKLKLGDGGHIRDLTPSRHDRQWNLLDSHVFEGTQIGRWALISFGGTTDQKSNIPKFINQLSQRCVQLGIFLNKNTIVSPQFEPMQVLNNVCLLESKLKKILRAASNNLQLLICVMERKHKGYADLKRIAETSVGIVSQCCLYPNLGKLSSQFLANLALKINAKVGGCTVALYNTLPSQIPRLFRHDDPVIFMGADVTHPHPLDDFSPSVAAVVGSVNWPAANKYVSRMRSQKHRQEIIQDLSAMVGEILDDFYQELSKLPRSIIFFRDGVSETQFYKVLQEELQAIKAACSRFPGYKPTITFAVVQKRHHTRLFPNETDPTSTPNQLFDENIPPGTVVDTVITHPREFDFLPL</sequence>
<dbReference type="InterPro" id="IPR036955">
    <property type="entry name" value="AP2/ERF_dom_sf"/>
</dbReference>
<proteinExistence type="inferred from homology"/>
<dbReference type="GO" id="GO:0005634">
    <property type="term" value="C:nucleus"/>
    <property type="evidence" value="ECO:0007669"/>
    <property type="project" value="UniProtKB-SubCell"/>
</dbReference>
<dbReference type="Gene3D" id="3.40.50.2300">
    <property type="match status" value="1"/>
</dbReference>
<dbReference type="FunFam" id="3.40.50.2300:FF:000110">
    <property type="entry name" value="Argonaute 10"/>
    <property type="match status" value="1"/>
</dbReference>
<gene>
    <name evidence="17" type="ORF">F0562_032954</name>
</gene>
<evidence type="ECO:0000256" key="1">
    <source>
        <dbReference type="ARBA" id="ARBA00004123"/>
    </source>
</evidence>
<dbReference type="FunFam" id="3.30.730.10:FF:000005">
    <property type="entry name" value="ethylene-responsive transcription factor RAP2-11"/>
    <property type="match status" value="1"/>
</dbReference>
<dbReference type="CDD" id="cd00018">
    <property type="entry name" value="AP2"/>
    <property type="match status" value="1"/>
</dbReference>
<dbReference type="GO" id="GO:0003677">
    <property type="term" value="F:DNA binding"/>
    <property type="evidence" value="ECO:0007669"/>
    <property type="project" value="UniProtKB-KW"/>
</dbReference>
<evidence type="ECO:0000256" key="2">
    <source>
        <dbReference type="ARBA" id="ARBA00008201"/>
    </source>
</evidence>
<dbReference type="InterPro" id="IPR014811">
    <property type="entry name" value="ArgoL1"/>
</dbReference>
<dbReference type="InterPro" id="IPR016177">
    <property type="entry name" value="DNA-bd_dom_sf"/>
</dbReference>
<dbReference type="Pfam" id="PF16486">
    <property type="entry name" value="ArgoN"/>
    <property type="match status" value="1"/>
</dbReference>
<comment type="subcellular location">
    <subcellularLocation>
        <location evidence="1">Nucleus</location>
    </subcellularLocation>
</comment>
<dbReference type="FunFam" id="2.170.260.10:FF:000008">
    <property type="entry name" value="Protein argonaute 7"/>
    <property type="match status" value="1"/>
</dbReference>
<dbReference type="SMART" id="SM00380">
    <property type="entry name" value="AP2"/>
    <property type="match status" value="1"/>
</dbReference>
<evidence type="ECO:0000256" key="4">
    <source>
        <dbReference type="ARBA" id="ARBA00022845"/>
    </source>
</evidence>
<dbReference type="SMART" id="SM00950">
    <property type="entry name" value="Piwi"/>
    <property type="match status" value="1"/>
</dbReference>